<dbReference type="InterPro" id="IPR041117">
    <property type="entry name" value="SoxA_A3"/>
</dbReference>
<protein>
    <recommendedName>
        <fullName evidence="2">SoxA A3 domain-containing protein</fullName>
    </recommendedName>
</protein>
<dbReference type="Proteomes" id="UP001499979">
    <property type="component" value="Unassembled WGS sequence"/>
</dbReference>
<evidence type="ECO:0000259" key="2">
    <source>
        <dbReference type="Pfam" id="PF17806"/>
    </source>
</evidence>
<gene>
    <name evidence="3" type="ORF">GCM10009606_13570</name>
</gene>
<name>A0ABP4EWX6_9ACTN</name>
<accession>A0ABP4EWX6</accession>
<evidence type="ECO:0000313" key="4">
    <source>
        <dbReference type="Proteomes" id="UP001499979"/>
    </source>
</evidence>
<feature type="domain" description="SoxA A3" evidence="2">
    <location>
        <begin position="5"/>
        <end position="79"/>
    </location>
</feature>
<organism evidence="3 4">
    <name type="scientific">Nocardioides aquiterrae</name>
    <dbReference type="NCBI Taxonomy" id="203799"/>
    <lineage>
        <taxon>Bacteria</taxon>
        <taxon>Bacillati</taxon>
        <taxon>Actinomycetota</taxon>
        <taxon>Actinomycetes</taxon>
        <taxon>Propionibacteriales</taxon>
        <taxon>Nocardioidaceae</taxon>
        <taxon>Nocardioides</taxon>
    </lineage>
</organism>
<reference evidence="4" key="1">
    <citation type="journal article" date="2019" name="Int. J. Syst. Evol. Microbiol.">
        <title>The Global Catalogue of Microorganisms (GCM) 10K type strain sequencing project: providing services to taxonomists for standard genome sequencing and annotation.</title>
        <authorList>
            <consortium name="The Broad Institute Genomics Platform"/>
            <consortium name="The Broad Institute Genome Sequencing Center for Infectious Disease"/>
            <person name="Wu L."/>
            <person name="Ma J."/>
        </authorList>
    </citation>
    <scope>NUCLEOTIDE SEQUENCE [LARGE SCALE GENOMIC DNA]</scope>
    <source>
        <strain evidence="4">JCM 11813</strain>
    </source>
</reference>
<dbReference type="Pfam" id="PF17806">
    <property type="entry name" value="SO_alpha_A3"/>
    <property type="match status" value="1"/>
</dbReference>
<proteinExistence type="predicted"/>
<dbReference type="Gene3D" id="1.10.10.1100">
    <property type="entry name" value="BFD-like [2Fe-2S]-binding domain"/>
    <property type="match status" value="1"/>
</dbReference>
<keyword evidence="1" id="KW-0560">Oxidoreductase</keyword>
<keyword evidence="4" id="KW-1185">Reference proteome</keyword>
<dbReference type="RefSeq" id="WP_343906725.1">
    <property type="nucleotide sequence ID" value="NZ_BAAAJE010000006.1"/>
</dbReference>
<evidence type="ECO:0000313" key="3">
    <source>
        <dbReference type="EMBL" id="GAA1134663.1"/>
    </source>
</evidence>
<dbReference type="InterPro" id="IPR041854">
    <property type="entry name" value="BFD-like_2Fe2S-bd_dom_sf"/>
</dbReference>
<dbReference type="EMBL" id="BAAAJE010000006">
    <property type="protein sequence ID" value="GAA1134663.1"/>
    <property type="molecule type" value="Genomic_DNA"/>
</dbReference>
<evidence type="ECO:0000256" key="1">
    <source>
        <dbReference type="ARBA" id="ARBA00023002"/>
    </source>
</evidence>
<comment type="caution">
    <text evidence="3">The sequence shown here is derived from an EMBL/GenBank/DDBJ whole genome shotgun (WGS) entry which is preliminary data.</text>
</comment>
<sequence>MCPCHDATLFDLRDSWEAGYRHPETLKRATAVFMGPCQGKLCGKVAGDVIAALQGATEPEERRPSVRPPLFPVRMGDLAYEDESAPAGDRA</sequence>